<dbReference type="eggNOG" id="ENOG502N5F7">
    <property type="taxonomic scope" value="Archaea"/>
</dbReference>
<dbReference type="AlphaFoldDB" id="L9XJ26"/>
<evidence type="ECO:0000313" key="2">
    <source>
        <dbReference type="Proteomes" id="UP000011602"/>
    </source>
</evidence>
<dbReference type="STRING" id="1227499.C493_04281"/>
<name>L9XJ26_9EURY</name>
<reference evidence="1 2" key="1">
    <citation type="journal article" date="2014" name="PLoS Genet.">
        <title>Phylogenetically driven sequencing of extremely halophilic archaea reveals strategies for static and dynamic osmo-response.</title>
        <authorList>
            <person name="Becker E.A."/>
            <person name="Seitzer P.M."/>
            <person name="Tritt A."/>
            <person name="Larsen D."/>
            <person name="Krusor M."/>
            <person name="Yao A.I."/>
            <person name="Wu D."/>
            <person name="Madern D."/>
            <person name="Eisen J.A."/>
            <person name="Darling A.E."/>
            <person name="Facciotti M.T."/>
        </authorList>
    </citation>
    <scope>NUCLEOTIDE SEQUENCE [LARGE SCALE GENOMIC DNA]</scope>
    <source>
        <strain evidence="1 2">JCM 12255</strain>
    </source>
</reference>
<organism evidence="1 2">
    <name type="scientific">Natronolimnohabitans innermongolicus JCM 12255</name>
    <dbReference type="NCBI Taxonomy" id="1227499"/>
    <lineage>
        <taxon>Archaea</taxon>
        <taxon>Methanobacteriati</taxon>
        <taxon>Methanobacteriota</taxon>
        <taxon>Stenosarchaea group</taxon>
        <taxon>Halobacteria</taxon>
        <taxon>Halobacteriales</taxon>
        <taxon>Natrialbaceae</taxon>
        <taxon>Natronolimnohabitans</taxon>
    </lineage>
</organism>
<accession>L9XJ26</accession>
<protein>
    <submittedName>
        <fullName evidence="1">Uncharacterized protein</fullName>
    </submittedName>
</protein>
<dbReference type="OrthoDB" id="204566at2157"/>
<keyword evidence="2" id="KW-1185">Reference proteome</keyword>
<dbReference type="EMBL" id="AOHZ01000018">
    <property type="protein sequence ID" value="ELY60663.1"/>
    <property type="molecule type" value="Genomic_DNA"/>
</dbReference>
<evidence type="ECO:0000313" key="1">
    <source>
        <dbReference type="EMBL" id="ELY60663.1"/>
    </source>
</evidence>
<dbReference type="Proteomes" id="UP000011602">
    <property type="component" value="Unassembled WGS sequence"/>
</dbReference>
<proteinExistence type="predicted"/>
<comment type="caution">
    <text evidence="1">The sequence shown here is derived from an EMBL/GenBank/DDBJ whole genome shotgun (WGS) entry which is preliminary data.</text>
</comment>
<gene>
    <name evidence="1" type="ORF">C493_04281</name>
</gene>
<sequence>MVARYGRRTLVGIGVSALGALVTGSYAWSQYRTRHSIRLYHLEAVNESDETVRFEVSVTDEAGDREGTRTVTLDPTNGNESHLSGHWMKHAGEWRVEASVGDRRLELTATEIRARLEDAGWGTDCANVQLVATADGELESRVTPSDVC</sequence>
<dbReference type="RefSeq" id="WP_007258164.1">
    <property type="nucleotide sequence ID" value="NZ_AOHZ01000018.1"/>
</dbReference>